<comment type="caution">
    <text evidence="2">The sequence shown here is derived from an EMBL/GenBank/DDBJ whole genome shotgun (WGS) entry which is preliminary data.</text>
</comment>
<dbReference type="Gene3D" id="3.40.50.150">
    <property type="entry name" value="Vaccinia Virus protein VP39"/>
    <property type="match status" value="1"/>
</dbReference>
<dbReference type="InterPro" id="IPR029063">
    <property type="entry name" value="SAM-dependent_MTases_sf"/>
</dbReference>
<accession>A0A177NPF5</accession>
<dbReference type="Pfam" id="PF08242">
    <property type="entry name" value="Methyltransf_12"/>
    <property type="match status" value="1"/>
</dbReference>
<feature type="domain" description="Methyltransferase type 12" evidence="1">
    <location>
        <begin position="72"/>
        <end position="165"/>
    </location>
</feature>
<protein>
    <submittedName>
        <fullName evidence="2">Ubiquinone/menaquinone biosynthesis protein</fullName>
    </submittedName>
</protein>
<evidence type="ECO:0000259" key="1">
    <source>
        <dbReference type="Pfam" id="PF08242"/>
    </source>
</evidence>
<evidence type="ECO:0000313" key="2">
    <source>
        <dbReference type="EMBL" id="OAI19079.1"/>
    </source>
</evidence>
<dbReference type="SUPFAM" id="SSF53335">
    <property type="entry name" value="S-adenosyl-L-methionine-dependent methyltransferases"/>
    <property type="match status" value="1"/>
</dbReference>
<dbReference type="STRING" id="702114.A1355_04990"/>
<keyword evidence="3" id="KW-1185">Reference proteome</keyword>
<dbReference type="AlphaFoldDB" id="A0A177NPF5"/>
<name>A0A177NPF5_9GAMM</name>
<evidence type="ECO:0000313" key="3">
    <source>
        <dbReference type="Proteomes" id="UP000077628"/>
    </source>
</evidence>
<sequence>MNELMSHTADMGQAEMFSKAWYNEYFRRAAESPTHSRFCEAVYGINLCQHGMMDTDEMDFLASLLKPGEKVLEIGCSNGHITEYLHEKSGCNILGLDYADAAIAQAQERTRDKAAALNFQSVDLIHDELPGCDYDVILAIDSIYFMGDYNRTLAKLNARLRPGGRMIIAAFQAKEEHDSDTILLAGHTRVDQALQTLSYRYVQHDFTPNIRNHWIKNYEFSRKLQSDFAAEGNAFLCEARMAENGWFKDHAERGTLVRFLYVIEDNANIGLC</sequence>
<dbReference type="Proteomes" id="UP000077628">
    <property type="component" value="Unassembled WGS sequence"/>
</dbReference>
<dbReference type="EMBL" id="LUUK01000162">
    <property type="protein sequence ID" value="OAI19079.1"/>
    <property type="molecule type" value="Genomic_DNA"/>
</dbReference>
<dbReference type="OrthoDB" id="116799at2"/>
<dbReference type="CDD" id="cd02440">
    <property type="entry name" value="AdoMet_MTases"/>
    <property type="match status" value="1"/>
</dbReference>
<proteinExistence type="predicted"/>
<gene>
    <name evidence="2" type="ORF">A1355_04990</name>
</gene>
<organism evidence="2 3">
    <name type="scientific">Methylomonas koyamae</name>
    <dbReference type="NCBI Taxonomy" id="702114"/>
    <lineage>
        <taxon>Bacteria</taxon>
        <taxon>Pseudomonadati</taxon>
        <taxon>Pseudomonadota</taxon>
        <taxon>Gammaproteobacteria</taxon>
        <taxon>Methylococcales</taxon>
        <taxon>Methylococcaceae</taxon>
        <taxon>Methylomonas</taxon>
    </lineage>
</organism>
<dbReference type="PANTHER" id="PTHR43861">
    <property type="entry name" value="TRANS-ACONITATE 2-METHYLTRANSFERASE-RELATED"/>
    <property type="match status" value="1"/>
</dbReference>
<dbReference type="InterPro" id="IPR013217">
    <property type="entry name" value="Methyltransf_12"/>
</dbReference>
<reference evidence="3" key="1">
    <citation type="submission" date="2016-03" db="EMBL/GenBank/DDBJ databases">
        <authorList>
            <person name="Heylen K."/>
            <person name="De Vos P."/>
            <person name="Vekeman B."/>
        </authorList>
    </citation>
    <scope>NUCLEOTIDE SEQUENCE [LARGE SCALE GENOMIC DNA]</scope>
    <source>
        <strain evidence="3">R-45383</strain>
    </source>
</reference>
<keyword evidence="2" id="KW-0830">Ubiquinone</keyword>